<comment type="caution">
    <text evidence="2">The sequence shown here is derived from an EMBL/GenBank/DDBJ whole genome shotgun (WGS) entry which is preliminary data.</text>
</comment>
<evidence type="ECO:0000313" key="3">
    <source>
        <dbReference type="Proteomes" id="UP000242699"/>
    </source>
</evidence>
<dbReference type="Gene3D" id="3.30.70.1900">
    <property type="match status" value="1"/>
</dbReference>
<protein>
    <recommendedName>
        <fullName evidence="1">CRISPR associated protein Cas6 C-terminal domain-containing protein</fullName>
    </recommendedName>
</protein>
<feature type="domain" description="CRISPR associated protein Cas6 C-terminal" evidence="1">
    <location>
        <begin position="126"/>
        <end position="241"/>
    </location>
</feature>
<name>A0A2T2WJ75_9FIRM</name>
<dbReference type="EMBL" id="PXYT01000114">
    <property type="protein sequence ID" value="PSR22283.1"/>
    <property type="molecule type" value="Genomic_DNA"/>
</dbReference>
<dbReference type="InterPro" id="IPR049435">
    <property type="entry name" value="Cas_Cas6_C"/>
</dbReference>
<dbReference type="Pfam" id="PF01881">
    <property type="entry name" value="Cas_Cas6_C"/>
    <property type="match status" value="1"/>
</dbReference>
<organism evidence="2 3">
    <name type="scientific">Sulfobacillus benefaciens</name>
    <dbReference type="NCBI Taxonomy" id="453960"/>
    <lineage>
        <taxon>Bacteria</taxon>
        <taxon>Bacillati</taxon>
        <taxon>Bacillota</taxon>
        <taxon>Clostridia</taxon>
        <taxon>Eubacteriales</taxon>
        <taxon>Clostridiales Family XVII. Incertae Sedis</taxon>
        <taxon>Sulfobacillus</taxon>
    </lineage>
</organism>
<sequence>MQLTFYLRATTPPARIPWAYPAMITAWLYGLIQHTPVDPMPHRAHSGVIRPFATTPLLFLDPFISTAWGIQPTSPWATILVKAMDASLLSVMAKQAVSRPLRFGAQSFLVESSFLSDPDWPTPWTTRLLSPIVVADRLSPTSSGSCSKVFMDPDHPRFLPLLKQNLAKKVRQFSGTPVAEDAFQITLPRRWRRKFWTLYGHPVIGWFSDDPMTIAGPSSIIAAAATFGLGVSNTHGFGALDTVDERSGDDAQDGGNAFWI</sequence>
<evidence type="ECO:0000313" key="2">
    <source>
        <dbReference type="EMBL" id="PSR22283.1"/>
    </source>
</evidence>
<evidence type="ECO:0000259" key="1">
    <source>
        <dbReference type="Pfam" id="PF01881"/>
    </source>
</evidence>
<proteinExistence type="predicted"/>
<dbReference type="Proteomes" id="UP000242699">
    <property type="component" value="Unassembled WGS sequence"/>
</dbReference>
<gene>
    <name evidence="2" type="ORF">C7B43_20840</name>
</gene>
<dbReference type="AlphaFoldDB" id="A0A2T2WJ75"/>
<accession>A0A2T2WJ75</accession>
<reference evidence="2 3" key="1">
    <citation type="journal article" date="2014" name="BMC Genomics">
        <title>Comparison of environmental and isolate Sulfobacillus genomes reveals diverse carbon, sulfur, nitrogen, and hydrogen metabolisms.</title>
        <authorList>
            <person name="Justice N.B."/>
            <person name="Norman A."/>
            <person name="Brown C.T."/>
            <person name="Singh A."/>
            <person name="Thomas B.C."/>
            <person name="Banfield J.F."/>
        </authorList>
    </citation>
    <scope>NUCLEOTIDE SEQUENCE [LARGE SCALE GENOMIC DNA]</scope>
    <source>
        <strain evidence="2">AMDSBA1</strain>
    </source>
</reference>